<name>A0ABX1GBT0_9GAMM</name>
<feature type="region of interest" description="Disordered" evidence="4">
    <location>
        <begin position="1"/>
        <end position="24"/>
    </location>
</feature>
<evidence type="ECO:0000313" key="6">
    <source>
        <dbReference type="EMBL" id="NKI16600.1"/>
    </source>
</evidence>
<evidence type="ECO:0000313" key="7">
    <source>
        <dbReference type="Proteomes" id="UP000765845"/>
    </source>
</evidence>
<dbReference type="PROSITE" id="PS50949">
    <property type="entry name" value="HTH_GNTR"/>
    <property type="match status" value="1"/>
</dbReference>
<dbReference type="SMART" id="SM00345">
    <property type="entry name" value="HTH_GNTR"/>
    <property type="match status" value="1"/>
</dbReference>
<accession>A0ABX1GBT0</accession>
<dbReference type="RefSeq" id="WP_168449112.1">
    <property type="nucleotide sequence ID" value="NZ_JAAWWK010000001.1"/>
</dbReference>
<dbReference type="PRINTS" id="PR00035">
    <property type="entry name" value="HTHGNTR"/>
</dbReference>
<dbReference type="InterPro" id="IPR008920">
    <property type="entry name" value="TF_FadR/GntR_C"/>
</dbReference>
<keyword evidence="7" id="KW-1185">Reference proteome</keyword>
<dbReference type="Pfam" id="PF07729">
    <property type="entry name" value="FCD"/>
    <property type="match status" value="1"/>
</dbReference>
<keyword evidence="3" id="KW-0804">Transcription</keyword>
<dbReference type="Pfam" id="PF00392">
    <property type="entry name" value="GntR"/>
    <property type="match status" value="1"/>
</dbReference>
<dbReference type="InterPro" id="IPR036390">
    <property type="entry name" value="WH_DNA-bd_sf"/>
</dbReference>
<dbReference type="Gene3D" id="1.10.10.10">
    <property type="entry name" value="Winged helix-like DNA-binding domain superfamily/Winged helix DNA-binding domain"/>
    <property type="match status" value="1"/>
</dbReference>
<organism evidence="6 7">
    <name type="scientific">Spongiibacter thalassae</name>
    <dbReference type="NCBI Taxonomy" id="2721624"/>
    <lineage>
        <taxon>Bacteria</taxon>
        <taxon>Pseudomonadati</taxon>
        <taxon>Pseudomonadota</taxon>
        <taxon>Gammaproteobacteria</taxon>
        <taxon>Cellvibrionales</taxon>
        <taxon>Spongiibacteraceae</taxon>
        <taxon>Spongiibacter</taxon>
    </lineage>
</organism>
<evidence type="ECO:0000259" key="5">
    <source>
        <dbReference type="PROSITE" id="PS50949"/>
    </source>
</evidence>
<keyword evidence="1" id="KW-0805">Transcription regulation</keyword>
<feature type="domain" description="HTH gntR-type" evidence="5">
    <location>
        <begin position="29"/>
        <end position="99"/>
    </location>
</feature>
<keyword evidence="2" id="KW-0238">DNA-binding</keyword>
<dbReference type="PANTHER" id="PTHR43537">
    <property type="entry name" value="TRANSCRIPTIONAL REGULATOR, GNTR FAMILY"/>
    <property type="match status" value="1"/>
</dbReference>
<comment type="caution">
    <text evidence="6">The sequence shown here is derived from an EMBL/GenBank/DDBJ whole genome shotgun (WGS) entry which is preliminary data.</text>
</comment>
<gene>
    <name evidence="6" type="ORF">HCU74_04095</name>
</gene>
<evidence type="ECO:0000256" key="1">
    <source>
        <dbReference type="ARBA" id="ARBA00023015"/>
    </source>
</evidence>
<dbReference type="InterPro" id="IPR036388">
    <property type="entry name" value="WH-like_DNA-bd_sf"/>
</dbReference>
<sequence length="274" mass="30158">MIEIADVTSRTGIPGKGKNSRGAKRFKVPKASELLAGNIRDQIIRGKLRDGDQLPAEANLMEQFDVSRPTIREAYRILEAQQLVSVTRGAKGGAVVHAPSPDLIAENTLMVLQAEGVTMSEVYLARNASEPALVRLVATNAREEAPPRLRECLAAEEQALLKDPQAFSAALDQFHATLVELAGNRPLRHLYNAISSIIAVHQALVAEQKWRNKEATQKTLAAGLRSQSKLIDLIEAGEIDKAVAHWRNHNEAAYKMWITNYEDTTVLEVLSRNS</sequence>
<evidence type="ECO:0000256" key="2">
    <source>
        <dbReference type="ARBA" id="ARBA00023125"/>
    </source>
</evidence>
<dbReference type="PANTHER" id="PTHR43537:SF5">
    <property type="entry name" value="UXU OPERON TRANSCRIPTIONAL REGULATOR"/>
    <property type="match status" value="1"/>
</dbReference>
<dbReference type="CDD" id="cd07377">
    <property type="entry name" value="WHTH_GntR"/>
    <property type="match status" value="1"/>
</dbReference>
<dbReference type="SUPFAM" id="SSF48008">
    <property type="entry name" value="GntR ligand-binding domain-like"/>
    <property type="match status" value="1"/>
</dbReference>
<reference evidence="6 7" key="1">
    <citation type="submission" date="2020-04" db="EMBL/GenBank/DDBJ databases">
        <authorList>
            <person name="Yoon J."/>
        </authorList>
    </citation>
    <scope>NUCLEOTIDE SEQUENCE [LARGE SCALE GENOMIC DNA]</scope>
    <source>
        <strain evidence="6 7">KMU-166</strain>
    </source>
</reference>
<dbReference type="SUPFAM" id="SSF46785">
    <property type="entry name" value="Winged helix' DNA-binding domain"/>
    <property type="match status" value="1"/>
</dbReference>
<dbReference type="Gene3D" id="1.20.120.530">
    <property type="entry name" value="GntR ligand-binding domain-like"/>
    <property type="match status" value="1"/>
</dbReference>
<dbReference type="Proteomes" id="UP000765845">
    <property type="component" value="Unassembled WGS sequence"/>
</dbReference>
<dbReference type="EMBL" id="JAAWWK010000001">
    <property type="protein sequence ID" value="NKI16600.1"/>
    <property type="molecule type" value="Genomic_DNA"/>
</dbReference>
<dbReference type="InterPro" id="IPR011711">
    <property type="entry name" value="GntR_C"/>
</dbReference>
<evidence type="ECO:0000256" key="3">
    <source>
        <dbReference type="ARBA" id="ARBA00023163"/>
    </source>
</evidence>
<evidence type="ECO:0000256" key="4">
    <source>
        <dbReference type="SAM" id="MobiDB-lite"/>
    </source>
</evidence>
<dbReference type="InterPro" id="IPR000524">
    <property type="entry name" value="Tscrpt_reg_HTH_GntR"/>
</dbReference>
<proteinExistence type="predicted"/>
<dbReference type="SMART" id="SM00895">
    <property type="entry name" value="FCD"/>
    <property type="match status" value="1"/>
</dbReference>
<protein>
    <submittedName>
        <fullName evidence="6">FadR family transcriptional regulator</fullName>
    </submittedName>
</protein>